<comment type="similarity">
    <text evidence="2">Belongs to the oxygen-dependent FAD-linked oxidoreductase family.</text>
</comment>
<dbReference type="Gene3D" id="3.30.465.10">
    <property type="match status" value="2"/>
</dbReference>
<evidence type="ECO:0000313" key="8">
    <source>
        <dbReference type="Proteomes" id="UP000267077"/>
    </source>
</evidence>
<comment type="cofactor">
    <cofactor evidence="1">
        <name>FAD</name>
        <dbReference type="ChEBI" id="CHEBI:57692"/>
    </cofactor>
</comment>
<dbReference type="GO" id="GO:0071949">
    <property type="term" value="F:FAD binding"/>
    <property type="evidence" value="ECO:0007669"/>
    <property type="project" value="InterPro"/>
</dbReference>
<dbReference type="EMBL" id="RYZR01000002">
    <property type="protein sequence ID" value="RUL66653.1"/>
    <property type="molecule type" value="Genomic_DNA"/>
</dbReference>
<dbReference type="InterPro" id="IPR036318">
    <property type="entry name" value="FAD-bd_PCMH-like_sf"/>
</dbReference>
<comment type="caution">
    <text evidence="7">The sequence shown here is derived from an EMBL/GenBank/DDBJ whole genome shotgun (WGS) entry which is preliminary data.</text>
</comment>
<sequence>MNRRDVLKAAFALPFVSSVMTGGIASAFVATGKKVASAFRSRVRPGDPGWPSLAEWDRLKNEVGGRLFKLTSPFADSNSAACQNALKHIKNPFFIGDDPALTQTSGWADAWVSRPSAYAVAAESTADVVAAVNFAREHHLRLVVKGGGHSYQGTSDAPDSLLVWSRHMNKVTLHDAFVAQGCEGVHAAQPAVTVQSGAMWIDAYDAVTTHGGRYVQGGGCTTVGVAGLIQSGGFGSFSKQFGTAASGLIEAEIVTADGVVRIANACTNPELFWGIKGGGGGSLGVVTRLTLRTHDLPMFFGGMFGEIKASSDDAYRALIAKAIDFYQGHLFNPHWGEQMSFRPDNSLHISMVFQGLDQQGAQAVWAPFIDWVHARKEYVVTRPVQALAIPAQHFWDADFFRQHAPGVMVDDDRDGAPRNHVLWAGDQGQVGWFIHSYKSAWMPASLLQKDKQSQLVDALFACTRHWDVAFHYNKGLAGAPDEALAASRDTATNPQVLDAFALAILGASGDPAYPGMPGPGPNMADARDDATHIAKATDELLKVVPDAGAYVSESDYFQQDWQAAFWGTNYSRLAAVKQKYDPDGLFFVHHGVGSEAWSADGFTRVT</sequence>
<dbReference type="InterPro" id="IPR016166">
    <property type="entry name" value="FAD-bd_PCMH"/>
</dbReference>
<dbReference type="GO" id="GO:0016491">
    <property type="term" value="F:oxidoreductase activity"/>
    <property type="evidence" value="ECO:0007669"/>
    <property type="project" value="UniProtKB-KW"/>
</dbReference>
<name>A0A3S0Q0U9_9GAMM</name>
<dbReference type="PANTHER" id="PTHR42973">
    <property type="entry name" value="BINDING OXIDOREDUCTASE, PUTATIVE (AFU_ORTHOLOGUE AFUA_1G17690)-RELATED"/>
    <property type="match status" value="1"/>
</dbReference>
<gene>
    <name evidence="7" type="ORF">EKH79_02215</name>
</gene>
<dbReference type="InterPro" id="IPR050416">
    <property type="entry name" value="FAD-linked_Oxidoreductase"/>
</dbReference>
<keyword evidence="3" id="KW-0285">Flavoprotein</keyword>
<feature type="domain" description="FAD-binding PCMH-type" evidence="6">
    <location>
        <begin position="111"/>
        <end position="296"/>
    </location>
</feature>
<organism evidence="7 8">
    <name type="scientific">Dyella dinghuensis</name>
    <dbReference type="NCBI Taxonomy" id="1920169"/>
    <lineage>
        <taxon>Bacteria</taxon>
        <taxon>Pseudomonadati</taxon>
        <taxon>Pseudomonadota</taxon>
        <taxon>Gammaproteobacteria</taxon>
        <taxon>Lysobacterales</taxon>
        <taxon>Rhodanobacteraceae</taxon>
        <taxon>Dyella</taxon>
    </lineage>
</organism>
<dbReference type="Pfam" id="PF01565">
    <property type="entry name" value="FAD_binding_4"/>
    <property type="match status" value="1"/>
</dbReference>
<keyword evidence="8" id="KW-1185">Reference proteome</keyword>
<dbReference type="RefSeq" id="WP_126672151.1">
    <property type="nucleotide sequence ID" value="NZ_RYZR01000002.1"/>
</dbReference>
<dbReference type="AlphaFoldDB" id="A0A3S0Q0U9"/>
<evidence type="ECO:0000256" key="3">
    <source>
        <dbReference type="ARBA" id="ARBA00022630"/>
    </source>
</evidence>
<protein>
    <submittedName>
        <fullName evidence="7">FAD-binding oxidoreductase</fullName>
    </submittedName>
</protein>
<dbReference type="SUPFAM" id="SSF56176">
    <property type="entry name" value="FAD-binding/transporter-associated domain-like"/>
    <property type="match status" value="1"/>
</dbReference>
<proteinExistence type="inferred from homology"/>
<evidence type="ECO:0000313" key="7">
    <source>
        <dbReference type="EMBL" id="RUL66653.1"/>
    </source>
</evidence>
<dbReference type="PANTHER" id="PTHR42973:SF39">
    <property type="entry name" value="FAD-BINDING PCMH-TYPE DOMAIN-CONTAINING PROTEIN"/>
    <property type="match status" value="1"/>
</dbReference>
<dbReference type="OrthoDB" id="9775082at2"/>
<keyword evidence="4" id="KW-0274">FAD</keyword>
<evidence type="ECO:0000256" key="1">
    <source>
        <dbReference type="ARBA" id="ARBA00001974"/>
    </source>
</evidence>
<evidence type="ECO:0000259" key="6">
    <source>
        <dbReference type="PROSITE" id="PS51387"/>
    </source>
</evidence>
<keyword evidence="5" id="KW-0560">Oxidoreductase</keyword>
<dbReference type="Proteomes" id="UP000267077">
    <property type="component" value="Unassembled WGS sequence"/>
</dbReference>
<reference evidence="7 8" key="1">
    <citation type="submission" date="2018-12" db="EMBL/GenBank/DDBJ databases">
        <title>Dyella dinghuensis sp. nov. DHOA06 and Dyella choica sp. nov. 4M-K27, isolated from forest soil.</title>
        <authorList>
            <person name="Qiu L.-H."/>
            <person name="Gao Z.-H."/>
        </authorList>
    </citation>
    <scope>NUCLEOTIDE SEQUENCE [LARGE SCALE GENOMIC DNA]</scope>
    <source>
        <strain evidence="7 8">DHOA06</strain>
    </source>
</reference>
<accession>A0A3S0Q0U9</accession>
<evidence type="ECO:0000256" key="2">
    <source>
        <dbReference type="ARBA" id="ARBA00005466"/>
    </source>
</evidence>
<dbReference type="Pfam" id="PF08031">
    <property type="entry name" value="BBE"/>
    <property type="match status" value="1"/>
</dbReference>
<dbReference type="PROSITE" id="PS51387">
    <property type="entry name" value="FAD_PCMH"/>
    <property type="match status" value="1"/>
</dbReference>
<evidence type="ECO:0000256" key="4">
    <source>
        <dbReference type="ARBA" id="ARBA00022827"/>
    </source>
</evidence>
<dbReference type="InterPro" id="IPR012951">
    <property type="entry name" value="BBE"/>
</dbReference>
<evidence type="ECO:0000256" key="5">
    <source>
        <dbReference type="ARBA" id="ARBA00023002"/>
    </source>
</evidence>
<dbReference type="InterPro" id="IPR016169">
    <property type="entry name" value="FAD-bd_PCMH_sub2"/>
</dbReference>
<dbReference type="InterPro" id="IPR006094">
    <property type="entry name" value="Oxid_FAD_bind_N"/>
</dbReference>